<evidence type="ECO:0000256" key="16">
    <source>
        <dbReference type="PIRSR" id="PIRSR601834-1"/>
    </source>
</evidence>
<keyword evidence="8" id="KW-0349">Heme</keyword>
<feature type="binding site" evidence="16">
    <location>
        <position position="142"/>
    </location>
    <ligand>
        <name>FAD</name>
        <dbReference type="ChEBI" id="CHEBI:57692"/>
    </ligand>
</feature>
<evidence type="ECO:0000256" key="2">
    <source>
        <dbReference type="ARBA" id="ARBA00001971"/>
    </source>
</evidence>
<keyword evidence="18" id="KW-1133">Transmembrane helix</keyword>
<dbReference type="CDD" id="cd06183">
    <property type="entry name" value="cyt_b5_reduct_like"/>
    <property type="match status" value="1"/>
</dbReference>
<dbReference type="InterPro" id="IPR017938">
    <property type="entry name" value="Riboflavin_synthase-like_b-brl"/>
</dbReference>
<accession>A0A3Q8UBN4</accession>
<dbReference type="InterPro" id="IPR001834">
    <property type="entry name" value="CBR-like"/>
</dbReference>
<evidence type="ECO:0000256" key="4">
    <source>
        <dbReference type="ARBA" id="ARBA00003838"/>
    </source>
</evidence>
<dbReference type="PRINTS" id="PR00406">
    <property type="entry name" value="CYTB5RDTASE"/>
</dbReference>
<comment type="subunit">
    <text evidence="6">Homodimer.</text>
</comment>
<comment type="similarity">
    <text evidence="5">Belongs to the nitrate reductase family.</text>
</comment>
<keyword evidence="10" id="KW-0479">Metal-binding</keyword>
<dbReference type="Pfam" id="PF00175">
    <property type="entry name" value="NAD_binding_1"/>
    <property type="match status" value="1"/>
</dbReference>
<sequence>MDNSSSTLQFALGVGGFLLGVGVFYATQRKSPAVFLDGNRKKLTLLEKKPISPDAFRLKFSLGSSNTTLGLPHGQHMVFHCPNPVGSIEGEWNGKPNGEKNAEIMRKYTPISDDKTSGSVEFVIKMYRPNIKPQFVDGGRMSRFLDNLQIGESLEVKGPVGKVIYYGKGNFKSSGKQIQVNHVGMIAGGSGITPVYQVTKAILENPEDKTKISLLYANQTEEDILLRKELEAFKTAYPDQFEIAYTLDRPNPDWGYETGFVTAEMIEKYMPAPASDVAVAMCGPPAMVQTACIPNLKNLGYSEDSYFSF</sequence>
<keyword evidence="9 16" id="KW-0285">Flavoprotein</keyword>
<dbReference type="InterPro" id="IPR017927">
    <property type="entry name" value="FAD-bd_FR_type"/>
</dbReference>
<proteinExistence type="evidence at transcript level"/>
<evidence type="ECO:0000256" key="6">
    <source>
        <dbReference type="ARBA" id="ARBA00011738"/>
    </source>
</evidence>
<protein>
    <recommendedName>
        <fullName evidence="17">NADH-cytochrome b5 reductase</fullName>
        <ecNumber evidence="17">1.6.2.2</ecNumber>
    </recommendedName>
</protein>
<dbReference type="PANTHER" id="PTHR19370">
    <property type="entry name" value="NADH-CYTOCHROME B5 REDUCTASE"/>
    <property type="match status" value="1"/>
</dbReference>
<comment type="cofactor">
    <cofactor evidence="2">
        <name>heme</name>
        <dbReference type="ChEBI" id="CHEBI:30413"/>
    </cofactor>
</comment>
<feature type="binding site" evidence="16">
    <location>
        <position position="108"/>
    </location>
    <ligand>
        <name>FAD</name>
        <dbReference type="ChEBI" id="CHEBI:57692"/>
    </ligand>
</feature>
<dbReference type="Gene3D" id="3.40.50.80">
    <property type="entry name" value="Nucleotide-binding domain of ferredoxin-NADP reductase (FNR) module"/>
    <property type="match status" value="1"/>
</dbReference>
<comment type="cofactor">
    <cofactor evidence="1">
        <name>Mo-molybdopterin</name>
        <dbReference type="ChEBI" id="CHEBI:71302"/>
    </cofactor>
</comment>
<dbReference type="Pfam" id="PF00970">
    <property type="entry name" value="FAD_binding_6"/>
    <property type="match status" value="2"/>
</dbReference>
<dbReference type="EC" id="1.6.2.2" evidence="17"/>
<keyword evidence="14 17" id="KW-0520">NAD</keyword>
<keyword evidence="12 17" id="KW-0560">Oxidoreductase</keyword>
<dbReference type="EMBL" id="MK265980">
    <property type="protein sequence ID" value="AZL94389.1"/>
    <property type="molecule type" value="mRNA"/>
</dbReference>
<evidence type="ECO:0000256" key="18">
    <source>
        <dbReference type="SAM" id="Phobius"/>
    </source>
</evidence>
<dbReference type="SUPFAM" id="SSF52343">
    <property type="entry name" value="Ferredoxin reductase-like, C-terminal NADP-linked domain"/>
    <property type="match status" value="1"/>
</dbReference>
<dbReference type="PRINTS" id="PR00371">
    <property type="entry name" value="FPNCR"/>
</dbReference>
<reference evidence="20" key="1">
    <citation type="journal article" date="2018" name="Genome Biol. Evol.">
        <title>Nephromyces encodes a urate metabolism pathway and predicted peroxisomes, demonstrating these are not ancient losses of apicomplexans.</title>
        <authorList>
            <person name="Paight C."/>
            <person name="Slamovits C.H."/>
            <person name="Saffo M.B."/>
            <person name="Lane C.E."/>
        </authorList>
    </citation>
    <scope>NUCLEOTIDE SEQUENCE</scope>
    <source>
        <strain evidence="20">Neph211</strain>
        <strain evidence="21">Neph272</strain>
    </source>
</reference>
<evidence type="ECO:0000256" key="11">
    <source>
        <dbReference type="ARBA" id="ARBA00022827"/>
    </source>
</evidence>
<feature type="binding site" evidence="16">
    <location>
        <position position="125"/>
    </location>
    <ligand>
        <name>FAD</name>
        <dbReference type="ChEBI" id="CHEBI:57692"/>
    </ligand>
</feature>
<keyword evidence="7" id="KW-0500">Molybdenum</keyword>
<feature type="domain" description="FAD-binding FR-type" evidence="19">
    <location>
        <begin position="38"/>
        <end position="166"/>
    </location>
</feature>
<keyword evidence="11 16" id="KW-0274">FAD</keyword>
<dbReference type="EMBL" id="MK266041">
    <property type="protein sequence ID" value="AZL94390.1"/>
    <property type="molecule type" value="mRNA"/>
</dbReference>
<feature type="binding site" evidence="16">
    <location>
        <position position="123"/>
    </location>
    <ligand>
        <name>FAD</name>
        <dbReference type="ChEBI" id="CHEBI:57692"/>
    </ligand>
</feature>
<comment type="function">
    <text evidence="4">Nitrate reductase is a key enzyme involved in the first step of nitrate assimilation in plants, fungi and bacteria.</text>
</comment>
<dbReference type="PANTHER" id="PTHR19370:SF185">
    <property type="entry name" value="NADH-CYTOCHROME B5 REDUCTASE"/>
    <property type="match status" value="1"/>
</dbReference>
<comment type="catalytic activity">
    <reaction evidence="17">
        <text>2 Fe(III)-[cytochrome b5] + NADH = 2 Fe(II)-[cytochrome b5] + NAD(+) + H(+)</text>
        <dbReference type="Rhea" id="RHEA:46680"/>
        <dbReference type="Rhea" id="RHEA-COMP:10438"/>
        <dbReference type="Rhea" id="RHEA-COMP:10439"/>
        <dbReference type="ChEBI" id="CHEBI:15378"/>
        <dbReference type="ChEBI" id="CHEBI:29033"/>
        <dbReference type="ChEBI" id="CHEBI:29034"/>
        <dbReference type="ChEBI" id="CHEBI:57540"/>
        <dbReference type="ChEBI" id="CHEBI:57945"/>
        <dbReference type="EC" id="1.6.2.2"/>
    </reaction>
</comment>
<organism evidence="20">
    <name type="scientific">Nephromyces sp. MMRI</name>
    <dbReference type="NCBI Taxonomy" id="2496275"/>
    <lineage>
        <taxon>Eukaryota</taxon>
        <taxon>Sar</taxon>
        <taxon>Alveolata</taxon>
        <taxon>Apicomplexa</taxon>
        <taxon>Aconoidasida</taxon>
        <taxon>Nephromycida</taxon>
        <taxon>Nephromyces</taxon>
    </lineage>
</organism>
<evidence type="ECO:0000256" key="10">
    <source>
        <dbReference type="ARBA" id="ARBA00022723"/>
    </source>
</evidence>
<dbReference type="GO" id="GO:0046872">
    <property type="term" value="F:metal ion binding"/>
    <property type="evidence" value="ECO:0007669"/>
    <property type="project" value="UniProtKB-KW"/>
</dbReference>
<dbReference type="GO" id="GO:0071949">
    <property type="term" value="F:FAD binding"/>
    <property type="evidence" value="ECO:0007669"/>
    <property type="project" value="TreeGrafter"/>
</dbReference>
<evidence type="ECO:0000256" key="5">
    <source>
        <dbReference type="ARBA" id="ARBA00006253"/>
    </source>
</evidence>
<evidence type="ECO:0000256" key="1">
    <source>
        <dbReference type="ARBA" id="ARBA00001924"/>
    </source>
</evidence>
<keyword evidence="18" id="KW-0812">Transmembrane</keyword>
<evidence type="ECO:0000313" key="21">
    <source>
        <dbReference type="EMBL" id="AZL94390.1"/>
    </source>
</evidence>
<evidence type="ECO:0000256" key="9">
    <source>
        <dbReference type="ARBA" id="ARBA00022630"/>
    </source>
</evidence>
<dbReference type="PROSITE" id="PS51384">
    <property type="entry name" value="FAD_FR"/>
    <property type="match status" value="1"/>
</dbReference>
<evidence type="ECO:0000256" key="13">
    <source>
        <dbReference type="ARBA" id="ARBA00023004"/>
    </source>
</evidence>
<evidence type="ECO:0000259" key="19">
    <source>
        <dbReference type="PROSITE" id="PS51384"/>
    </source>
</evidence>
<dbReference type="FunFam" id="3.40.50.80:FF:000025">
    <property type="entry name" value="Nitrate reductase [NADH]"/>
    <property type="match status" value="1"/>
</dbReference>
<feature type="binding site" evidence="16">
    <location>
        <position position="141"/>
    </location>
    <ligand>
        <name>FAD</name>
        <dbReference type="ChEBI" id="CHEBI:57692"/>
    </ligand>
</feature>
<evidence type="ECO:0000256" key="14">
    <source>
        <dbReference type="ARBA" id="ARBA00023027"/>
    </source>
</evidence>
<dbReference type="InterPro" id="IPR008333">
    <property type="entry name" value="Cbr1-like_FAD-bd_dom"/>
</dbReference>
<feature type="binding site" evidence="16">
    <location>
        <position position="193"/>
    </location>
    <ligand>
        <name>FAD</name>
        <dbReference type="ChEBI" id="CHEBI:57692"/>
    </ligand>
</feature>
<evidence type="ECO:0000256" key="7">
    <source>
        <dbReference type="ARBA" id="ARBA00022505"/>
    </source>
</evidence>
<feature type="binding site" evidence="16">
    <location>
        <position position="106"/>
    </location>
    <ligand>
        <name>FAD</name>
        <dbReference type="ChEBI" id="CHEBI:57692"/>
    </ligand>
</feature>
<evidence type="ECO:0000256" key="8">
    <source>
        <dbReference type="ARBA" id="ARBA00022617"/>
    </source>
</evidence>
<feature type="transmembrane region" description="Helical" evidence="18">
    <location>
        <begin position="6"/>
        <end position="26"/>
    </location>
</feature>
<evidence type="ECO:0000256" key="12">
    <source>
        <dbReference type="ARBA" id="ARBA00023002"/>
    </source>
</evidence>
<dbReference type="InterPro" id="IPR001433">
    <property type="entry name" value="OxRdtase_FAD/NAD-bd"/>
</dbReference>
<keyword evidence="13" id="KW-0408">Iron</keyword>
<dbReference type="GO" id="GO:0042128">
    <property type="term" value="P:nitrate assimilation"/>
    <property type="evidence" value="ECO:0007669"/>
    <property type="project" value="UniProtKB-KW"/>
</dbReference>
<comment type="cofactor">
    <cofactor evidence="3 16 17">
        <name>FAD</name>
        <dbReference type="ChEBI" id="CHEBI:57692"/>
    </cofactor>
</comment>
<dbReference type="Gene3D" id="2.40.30.10">
    <property type="entry name" value="Translation factors"/>
    <property type="match status" value="1"/>
</dbReference>
<comment type="similarity">
    <text evidence="17">Belongs to the flavoprotein pyridine nucleotide cytochrome reductase family.</text>
</comment>
<keyword evidence="15" id="KW-0534">Nitrate assimilation</keyword>
<keyword evidence="18" id="KW-0472">Membrane</keyword>
<dbReference type="GO" id="GO:0090524">
    <property type="term" value="F:cytochrome-b5 reductase activity, acting on NADH"/>
    <property type="evidence" value="ECO:0007669"/>
    <property type="project" value="UniProtKB-EC"/>
</dbReference>
<dbReference type="InterPro" id="IPR039261">
    <property type="entry name" value="FNR_nucleotide-bd"/>
</dbReference>
<evidence type="ECO:0000313" key="20">
    <source>
        <dbReference type="EMBL" id="AZL94389.1"/>
    </source>
</evidence>
<evidence type="ECO:0000256" key="15">
    <source>
        <dbReference type="ARBA" id="ARBA00023063"/>
    </source>
</evidence>
<name>A0A3Q8UBN4_9APIC</name>
<evidence type="ECO:0000256" key="17">
    <source>
        <dbReference type="RuleBase" id="RU361226"/>
    </source>
</evidence>
<dbReference type="AlphaFoldDB" id="A0A3Q8UBN4"/>
<evidence type="ECO:0000256" key="3">
    <source>
        <dbReference type="ARBA" id="ARBA00001974"/>
    </source>
</evidence>
<dbReference type="InterPro" id="IPR001709">
    <property type="entry name" value="Flavoprot_Pyr_Nucl_cyt_Rdtase"/>
</dbReference>
<dbReference type="SUPFAM" id="SSF63380">
    <property type="entry name" value="Riboflavin synthase domain-like"/>
    <property type="match status" value="1"/>
</dbReference>